<proteinExistence type="predicted"/>
<keyword evidence="4 6" id="KW-1133">Transmembrane helix</keyword>
<dbReference type="InterPro" id="IPR027379">
    <property type="entry name" value="CLS_N"/>
</dbReference>
<dbReference type="GO" id="GO:0005886">
    <property type="term" value="C:plasma membrane"/>
    <property type="evidence" value="ECO:0007669"/>
    <property type="project" value="UniProtKB-SubCell"/>
</dbReference>
<evidence type="ECO:0000256" key="2">
    <source>
        <dbReference type="ARBA" id="ARBA00022475"/>
    </source>
</evidence>
<protein>
    <submittedName>
        <fullName evidence="8">PLDc_N domain-containing protein</fullName>
    </submittedName>
</protein>
<gene>
    <name evidence="8" type="ORF">FSZ17_14045</name>
</gene>
<evidence type="ECO:0000256" key="4">
    <source>
        <dbReference type="ARBA" id="ARBA00022989"/>
    </source>
</evidence>
<accession>A0A5B8Z580</accession>
<dbReference type="Proteomes" id="UP000321555">
    <property type="component" value="Chromosome"/>
</dbReference>
<dbReference type="EMBL" id="CP042593">
    <property type="protein sequence ID" value="QED48270.1"/>
    <property type="molecule type" value="Genomic_DNA"/>
</dbReference>
<organism evidence="8 9">
    <name type="scientific">Cytobacillus dafuensis</name>
    <name type="common">Bacillus dafuensis</name>
    <dbReference type="NCBI Taxonomy" id="1742359"/>
    <lineage>
        <taxon>Bacteria</taxon>
        <taxon>Bacillati</taxon>
        <taxon>Bacillota</taxon>
        <taxon>Bacilli</taxon>
        <taxon>Bacillales</taxon>
        <taxon>Bacillaceae</taxon>
        <taxon>Cytobacillus</taxon>
    </lineage>
</organism>
<dbReference type="AlphaFoldDB" id="A0A5B8Z580"/>
<dbReference type="KEGG" id="bda:FSZ17_14045"/>
<evidence type="ECO:0000256" key="5">
    <source>
        <dbReference type="ARBA" id="ARBA00023136"/>
    </source>
</evidence>
<keyword evidence="3 6" id="KW-0812">Transmembrane</keyword>
<dbReference type="Pfam" id="PF13396">
    <property type="entry name" value="PLDc_N"/>
    <property type="match status" value="1"/>
</dbReference>
<dbReference type="STRING" id="1742359.GCA_001439625_01881"/>
<dbReference type="OrthoDB" id="3243324at2"/>
<keyword evidence="5 6" id="KW-0472">Membrane</keyword>
<reference evidence="9" key="1">
    <citation type="submission" date="2019-08" db="EMBL/GenBank/DDBJ databases">
        <authorList>
            <person name="Zheng X."/>
        </authorList>
    </citation>
    <scope>NUCLEOTIDE SEQUENCE [LARGE SCALE GENOMIC DNA]</scope>
    <source>
        <strain evidence="9">FJAT-25496</strain>
    </source>
</reference>
<feature type="transmembrane region" description="Helical" evidence="6">
    <location>
        <begin position="12"/>
        <end position="33"/>
    </location>
</feature>
<evidence type="ECO:0000256" key="1">
    <source>
        <dbReference type="ARBA" id="ARBA00004651"/>
    </source>
</evidence>
<name>A0A5B8Z580_CYTDA</name>
<evidence type="ECO:0000256" key="6">
    <source>
        <dbReference type="SAM" id="Phobius"/>
    </source>
</evidence>
<evidence type="ECO:0000259" key="7">
    <source>
        <dbReference type="Pfam" id="PF13396"/>
    </source>
</evidence>
<keyword evidence="9" id="KW-1185">Reference proteome</keyword>
<evidence type="ECO:0000313" key="8">
    <source>
        <dbReference type="EMBL" id="QED48270.1"/>
    </source>
</evidence>
<feature type="transmembrane region" description="Helical" evidence="6">
    <location>
        <begin position="45"/>
        <end position="65"/>
    </location>
</feature>
<keyword evidence="2" id="KW-1003">Cell membrane</keyword>
<comment type="subcellular location">
    <subcellularLocation>
        <location evidence="1">Cell membrane</location>
        <topology evidence="1">Multi-pass membrane protein</topology>
    </subcellularLocation>
</comment>
<evidence type="ECO:0000313" key="9">
    <source>
        <dbReference type="Proteomes" id="UP000321555"/>
    </source>
</evidence>
<dbReference type="RefSeq" id="WP_057771092.1">
    <property type="nucleotide sequence ID" value="NZ_CP042593.1"/>
</dbReference>
<sequence>MELFNNIDWAAIIPIIVPIIVIQLILLIIAIIDLCRIEKTNGPKWLWAIIILFVNLVGPILYFVIGRRNQ</sequence>
<evidence type="ECO:0000256" key="3">
    <source>
        <dbReference type="ARBA" id="ARBA00022692"/>
    </source>
</evidence>
<feature type="domain" description="Cardiolipin synthase N-terminal" evidence="7">
    <location>
        <begin position="25"/>
        <end position="67"/>
    </location>
</feature>